<reference evidence="1" key="1">
    <citation type="submission" date="2022-01" db="EMBL/GenBank/DDBJ databases">
        <title>Novel species in genus Dyadobacter.</title>
        <authorList>
            <person name="Ma C."/>
        </authorList>
    </citation>
    <scope>NUCLEOTIDE SEQUENCE</scope>
    <source>
        <strain evidence="1">CY357</strain>
    </source>
</reference>
<dbReference type="RefSeq" id="WP_235177515.1">
    <property type="nucleotide sequence ID" value="NZ_JAKFFV010000004.1"/>
</dbReference>
<comment type="caution">
    <text evidence="1">The sequence shown here is derived from an EMBL/GenBank/DDBJ whole genome shotgun (WGS) entry which is preliminary data.</text>
</comment>
<dbReference type="Proteomes" id="UP001139411">
    <property type="component" value="Unassembled WGS sequence"/>
</dbReference>
<sequence>MKFAELQTIINGTEIDKAVRILSSQKKDVDIVKLKKQWNVDDHDVLDKTIRKDRDVAYEEKLDVGGETRIEVKKKIESVARIPVPFQKNIVGKAVSFLFGNPVKITSSAEAETEISVLNSITKILDDNKTDSQNRVVAKQLFRSTQVAEFWYPVKSDETHEEYGFPTPFKLKMSVFSPWSGVELFPFFDDFGDMIAFSRRYVLKDEDDKDVTNFETYTSETYYLWKQAGETWEQVEKTANVIKRIPVVYADQEQAEWADVQYAIERLETLISNHADTNDYNGSPIAVAEGEIISLGQKGERGKVIEMEKGGKLSYLSWDHAPESIKMEIETLFKIILTYTQTPDISFESVKGIGAISGIALKLLFMDAHLKVMDKREIFDPYLKRRLNIIKAFVGMMNTSVSTTAKKLKVDAEITPYIIEDDLERLRVLTEANGGKAVMSQRTSVAQSGFVDDPEAEYDQLQIEFEKAFMTAITEPTE</sequence>
<name>A0A9X1QBG9_9BACT</name>
<dbReference type="AlphaFoldDB" id="A0A9X1QBG9"/>
<organism evidence="1 2">
    <name type="scientific">Dyadobacter chenhuakuii</name>
    <dbReference type="NCBI Taxonomy" id="2909339"/>
    <lineage>
        <taxon>Bacteria</taxon>
        <taxon>Pseudomonadati</taxon>
        <taxon>Bacteroidota</taxon>
        <taxon>Cytophagia</taxon>
        <taxon>Cytophagales</taxon>
        <taxon>Spirosomataceae</taxon>
        <taxon>Dyadobacter</taxon>
    </lineage>
</organism>
<dbReference type="Pfam" id="PF05133">
    <property type="entry name" value="SPP1_portal"/>
    <property type="match status" value="1"/>
</dbReference>
<dbReference type="EMBL" id="JAKFFV010000004">
    <property type="protein sequence ID" value="MCF2498380.1"/>
    <property type="molecule type" value="Genomic_DNA"/>
</dbReference>
<evidence type="ECO:0000313" key="1">
    <source>
        <dbReference type="EMBL" id="MCF2498380.1"/>
    </source>
</evidence>
<accession>A0A9X1QBG9</accession>
<protein>
    <submittedName>
        <fullName evidence="1">Phage portal protein</fullName>
    </submittedName>
</protein>
<gene>
    <name evidence="1" type="ORF">L0661_08685</name>
</gene>
<evidence type="ECO:0000313" key="2">
    <source>
        <dbReference type="Proteomes" id="UP001139411"/>
    </source>
</evidence>
<proteinExistence type="predicted"/>
<dbReference type="InterPro" id="IPR021145">
    <property type="entry name" value="Portal_protein_SPP1_Gp6-like"/>
</dbReference>